<dbReference type="Pfam" id="PF20578">
    <property type="entry name" value="aBig_2"/>
    <property type="match status" value="2"/>
</dbReference>
<dbReference type="SUPFAM" id="SSF75005">
    <property type="entry name" value="Arabinanase/levansucrase/invertase"/>
    <property type="match status" value="1"/>
</dbReference>
<sequence>MRTLLRPTAVGIAAALTIGLAAASAPASAADVEPLLHYSFDAAPADGVTIADVSGHGHDATLRQSGASFSDGVLSLPGGSASSAAAYVQLPSAALAGKKDLTVSAWVQTRSGAGNVSAAFVGAPVASGASYSSAYWLLNPSNLSGYVKSVITNTANPSAPWGTEVGAGATGTPTSGVRTPAGMALYTTVIDGTNGKLTVYVNGAKVSENTIARNVSSFGSSLVAYLGRSTYSDAFFAGDYDDVAIYDAALDASQAAGLYSDGALDRAVASVELPSTAEQDFALPTTAYGAAIAWSSDSPAVTVGAGGAASVTRPEPGSGDASVTLTAVFTAGGASRTERYALTVPEDLTDAQKADADLDAIQLANLDDVRTNLSVPTRGANGASISWALSDSARATLREGSAADTETVVVERPAAGQPSAEVIATATARVGDAVRTRAFTLKLQPLPAGDAEEEEAYVWAFFTGEGDGAERVSLAASRGNDALSWNTLNEGQPIFTSTQGTQGLRDPFIIRSAEGDRFYMLATDLKVAGLAGGFDTAQRTGSLHMEVWESNDLVHWSEQRHVKVSGDNAGNTWAPEAYWDEELDTYVVYWASNLYDTTDPAKRTAVTYNRMMYATTDDFVTFSEAKPWVDVKRGTGRGTIDASIARVGDTFYRFLKDEASMTIRQEKSTDLLATVTGALPDATGPADEWTLVKDKVATGLPNGEPGGTFTQGEGPSIFPANEGDVNEHEWYLFIDQPSYHAGPNYYIPFATDDIADGDAWEPVGAALRANLPQNADGGKPRHGTVLPVTRDEYEAVLRSFAPDIAVAKADAIAVDTTAGTAPVLPGAHLTMADGTQQDVAVAWNEIDAASYAKAGTFTVSGVAQDASRAPVQATVTVTAPLEVVASARCLAGKATIAVTAKNVGDDPIDVTLTTAYGAKTIPGLKPGASSSAAFSTRKDSIPAGTVTATADGATIGAAYPATACR</sequence>
<evidence type="ECO:0000259" key="4">
    <source>
        <dbReference type="Pfam" id="PF07532"/>
    </source>
</evidence>
<dbReference type="InterPro" id="IPR046780">
    <property type="entry name" value="aBig_2"/>
</dbReference>
<feature type="domain" description="Atrophied bacterial Ig" evidence="5">
    <location>
        <begin position="355"/>
        <end position="443"/>
    </location>
</feature>
<dbReference type="Pfam" id="PF13385">
    <property type="entry name" value="Laminin_G_3"/>
    <property type="match status" value="1"/>
</dbReference>
<evidence type="ECO:0000313" key="7">
    <source>
        <dbReference type="Proteomes" id="UP000422989"/>
    </source>
</evidence>
<dbReference type="CDD" id="cd08983">
    <property type="entry name" value="GH43_Bt3655-like"/>
    <property type="match status" value="1"/>
</dbReference>
<dbReference type="PANTHER" id="PTHR43301:SF3">
    <property type="entry name" value="ARABINAN ENDO-1,5-ALPHA-L-ARABINOSIDASE A-RELATED"/>
    <property type="match status" value="1"/>
</dbReference>
<keyword evidence="7" id="KW-1185">Reference proteome</keyword>
<proteinExistence type="predicted"/>
<evidence type="ECO:0000313" key="6">
    <source>
        <dbReference type="EMBL" id="QGU28323.1"/>
    </source>
</evidence>
<dbReference type="GO" id="GO:0016798">
    <property type="term" value="F:hydrolase activity, acting on glycosyl bonds"/>
    <property type="evidence" value="ECO:0007669"/>
    <property type="project" value="UniProtKB-KW"/>
</dbReference>
<dbReference type="InterPro" id="IPR023296">
    <property type="entry name" value="Glyco_hydro_beta-prop_sf"/>
</dbReference>
<organism evidence="6 7">
    <name type="scientific">Microbacterium oryzae</name>
    <dbReference type="NCBI Taxonomy" id="743009"/>
    <lineage>
        <taxon>Bacteria</taxon>
        <taxon>Bacillati</taxon>
        <taxon>Actinomycetota</taxon>
        <taxon>Actinomycetes</taxon>
        <taxon>Micrococcales</taxon>
        <taxon>Microbacteriaceae</taxon>
        <taxon>Microbacterium</taxon>
    </lineage>
</organism>
<dbReference type="OrthoDB" id="9758923at2"/>
<dbReference type="Gene3D" id="2.115.10.20">
    <property type="entry name" value="Glycosyl hydrolase domain, family 43"/>
    <property type="match status" value="1"/>
</dbReference>
<gene>
    <name evidence="6" type="ORF">D7D94_12030</name>
</gene>
<evidence type="ECO:0000256" key="1">
    <source>
        <dbReference type="ARBA" id="ARBA00022801"/>
    </source>
</evidence>
<evidence type="ECO:0000256" key="3">
    <source>
        <dbReference type="SAM" id="SignalP"/>
    </source>
</evidence>
<dbReference type="InterPro" id="IPR050727">
    <property type="entry name" value="GH43_arabinanases"/>
</dbReference>
<evidence type="ECO:0000259" key="5">
    <source>
        <dbReference type="Pfam" id="PF20578"/>
    </source>
</evidence>
<dbReference type="Pfam" id="PF07532">
    <property type="entry name" value="Big_4"/>
    <property type="match status" value="1"/>
</dbReference>
<keyword evidence="1" id="KW-0378">Hydrolase</keyword>
<dbReference type="InterPro" id="IPR013320">
    <property type="entry name" value="ConA-like_dom_sf"/>
</dbReference>
<dbReference type="RefSeq" id="WP_156242860.1">
    <property type="nucleotide sequence ID" value="NZ_BAAAZL010000004.1"/>
</dbReference>
<dbReference type="InterPro" id="IPR011081">
    <property type="entry name" value="Big_4"/>
</dbReference>
<dbReference type="EMBL" id="CP032550">
    <property type="protein sequence ID" value="QGU28323.1"/>
    <property type="molecule type" value="Genomic_DNA"/>
</dbReference>
<dbReference type="Proteomes" id="UP000422989">
    <property type="component" value="Chromosome"/>
</dbReference>
<keyword evidence="3" id="KW-0732">Signal</keyword>
<evidence type="ECO:0000256" key="2">
    <source>
        <dbReference type="ARBA" id="ARBA00023295"/>
    </source>
</evidence>
<feature type="signal peptide" evidence="3">
    <location>
        <begin position="1"/>
        <end position="29"/>
    </location>
</feature>
<dbReference type="Gene3D" id="2.60.120.200">
    <property type="match status" value="1"/>
</dbReference>
<name>A0A6I6DZS9_9MICO</name>
<feature type="domain" description="Bacterial Ig-like" evidence="4">
    <location>
        <begin position="812"/>
        <end position="864"/>
    </location>
</feature>
<accession>A0A6I6DZS9</accession>
<dbReference type="AlphaFoldDB" id="A0A6I6DZS9"/>
<dbReference type="KEGG" id="moj:D7D94_12030"/>
<feature type="chain" id="PRO_5026109169" evidence="3">
    <location>
        <begin position="30"/>
        <end position="965"/>
    </location>
</feature>
<feature type="domain" description="Atrophied bacterial Ig" evidence="5">
    <location>
        <begin position="269"/>
        <end position="346"/>
    </location>
</feature>
<keyword evidence="2" id="KW-0326">Glycosidase</keyword>
<dbReference type="SUPFAM" id="SSF49899">
    <property type="entry name" value="Concanavalin A-like lectins/glucanases"/>
    <property type="match status" value="1"/>
</dbReference>
<reference evidence="6 7" key="1">
    <citation type="submission" date="2018-09" db="EMBL/GenBank/DDBJ databases">
        <title>Whole genome sequencing of Microbacterium oryzae strain MB-10T.</title>
        <authorList>
            <person name="Das S.K."/>
        </authorList>
    </citation>
    <scope>NUCLEOTIDE SEQUENCE [LARGE SCALE GENOMIC DNA]</scope>
    <source>
        <strain evidence="6 7">MB-10</strain>
    </source>
</reference>
<dbReference type="PANTHER" id="PTHR43301">
    <property type="entry name" value="ARABINAN ENDO-1,5-ALPHA-L-ARABINOSIDASE"/>
    <property type="match status" value="1"/>
</dbReference>
<protein>
    <submittedName>
        <fullName evidence="6">Uncharacterized protein</fullName>
    </submittedName>
</protein>